<evidence type="ECO:0000259" key="11">
    <source>
        <dbReference type="Pfam" id="PF04324"/>
    </source>
</evidence>
<evidence type="ECO:0000256" key="10">
    <source>
        <dbReference type="ARBA" id="ARBA00046332"/>
    </source>
</evidence>
<evidence type="ECO:0000256" key="9">
    <source>
        <dbReference type="ARBA" id="ARBA00046130"/>
    </source>
</evidence>
<keyword evidence="3" id="KW-0479">Metal-binding</keyword>
<organism evidence="12 13">
    <name type="scientific">Tatumella terrea</name>
    <dbReference type="NCBI Taxonomy" id="419007"/>
    <lineage>
        <taxon>Bacteria</taxon>
        <taxon>Pseudomonadati</taxon>
        <taxon>Pseudomonadota</taxon>
        <taxon>Gammaproteobacteria</taxon>
        <taxon>Enterobacterales</taxon>
        <taxon>Erwiniaceae</taxon>
        <taxon>Tatumella</taxon>
    </lineage>
</organism>
<evidence type="ECO:0000313" key="12">
    <source>
        <dbReference type="EMBL" id="MFC6379843.1"/>
    </source>
</evidence>
<evidence type="ECO:0000256" key="1">
    <source>
        <dbReference type="ARBA" id="ARBA00022448"/>
    </source>
</evidence>
<feature type="domain" description="BFD-like [2Fe-2S]-binding" evidence="11">
    <location>
        <begin position="2"/>
        <end position="51"/>
    </location>
</feature>
<name>A0ABW1W2G0_9GAMM</name>
<evidence type="ECO:0000256" key="2">
    <source>
        <dbReference type="ARBA" id="ARBA00022714"/>
    </source>
</evidence>
<dbReference type="CDD" id="cd19945">
    <property type="entry name" value="Fer2_BFD"/>
    <property type="match status" value="1"/>
</dbReference>
<dbReference type="EMBL" id="JBHSUB010000026">
    <property type="protein sequence ID" value="MFC6379843.1"/>
    <property type="molecule type" value="Genomic_DNA"/>
</dbReference>
<comment type="function">
    <text evidence="9">Required for mobilization of iron from the bacterioferritin (BFR) complex.</text>
</comment>
<dbReference type="RefSeq" id="WP_212713485.1">
    <property type="nucleotide sequence ID" value="NZ_BAAAFX010000004.1"/>
</dbReference>
<comment type="similarity">
    <text evidence="10">Belongs to the Bfd family.</text>
</comment>
<protein>
    <recommendedName>
        <fullName evidence="8">Bacterioferritin-associated ferredoxin</fullName>
    </recommendedName>
</protein>
<dbReference type="Pfam" id="PF04324">
    <property type="entry name" value="Fer2_BFD"/>
    <property type="match status" value="1"/>
</dbReference>
<accession>A0ABW1W2G0</accession>
<proteinExistence type="inferred from homology"/>
<keyword evidence="4" id="KW-0249">Electron transport</keyword>
<keyword evidence="13" id="KW-1185">Reference proteome</keyword>
<sequence>MYVCLCHGISDKSIRAVIRQHQPSSLKELQRFVPVGTQCGKCLRSARQILEHEQDSMVIYLRSA</sequence>
<dbReference type="PANTHER" id="PTHR37424">
    <property type="entry name" value="BACTERIOFERRITIN-ASSOCIATED FERREDOXIN"/>
    <property type="match status" value="1"/>
</dbReference>
<evidence type="ECO:0000256" key="8">
    <source>
        <dbReference type="ARBA" id="ARBA00039386"/>
    </source>
</evidence>
<dbReference type="InterPro" id="IPR007419">
    <property type="entry name" value="BFD-like_2Fe2S-bd_dom"/>
</dbReference>
<dbReference type="NCBIfam" id="NF007803">
    <property type="entry name" value="PRK10509.1"/>
    <property type="match status" value="1"/>
</dbReference>
<evidence type="ECO:0000313" key="13">
    <source>
        <dbReference type="Proteomes" id="UP001596230"/>
    </source>
</evidence>
<comment type="cofactor">
    <cofactor evidence="7">
        <name>[2Fe-2S] cluster</name>
        <dbReference type="ChEBI" id="CHEBI:190135"/>
    </cofactor>
</comment>
<dbReference type="PANTHER" id="PTHR37424:SF1">
    <property type="entry name" value="BACTERIOFERRITIN-ASSOCIATED FERREDOXIN"/>
    <property type="match status" value="1"/>
</dbReference>
<dbReference type="Proteomes" id="UP001596230">
    <property type="component" value="Unassembled WGS sequence"/>
</dbReference>
<dbReference type="InterPro" id="IPR041854">
    <property type="entry name" value="BFD-like_2Fe2S-bd_dom_sf"/>
</dbReference>
<keyword evidence="2" id="KW-0001">2Fe-2S</keyword>
<evidence type="ECO:0000256" key="3">
    <source>
        <dbReference type="ARBA" id="ARBA00022723"/>
    </source>
</evidence>
<evidence type="ECO:0000256" key="6">
    <source>
        <dbReference type="ARBA" id="ARBA00023014"/>
    </source>
</evidence>
<keyword evidence="1" id="KW-0813">Transport</keyword>
<dbReference type="InterPro" id="IPR052371">
    <property type="entry name" value="BFD-associated_ferredoxin"/>
</dbReference>
<keyword evidence="6" id="KW-0411">Iron-sulfur</keyword>
<evidence type="ECO:0000256" key="7">
    <source>
        <dbReference type="ARBA" id="ARBA00034078"/>
    </source>
</evidence>
<reference evidence="13" key="1">
    <citation type="journal article" date="2019" name="Int. J. Syst. Evol. Microbiol.">
        <title>The Global Catalogue of Microorganisms (GCM) 10K type strain sequencing project: providing services to taxonomists for standard genome sequencing and annotation.</title>
        <authorList>
            <consortium name="The Broad Institute Genomics Platform"/>
            <consortium name="The Broad Institute Genome Sequencing Center for Infectious Disease"/>
            <person name="Wu L."/>
            <person name="Ma J."/>
        </authorList>
    </citation>
    <scope>NUCLEOTIDE SEQUENCE [LARGE SCALE GENOMIC DNA]</scope>
    <source>
        <strain evidence="13">CGMCC 1.18518</strain>
    </source>
</reference>
<dbReference type="Gene3D" id="1.10.10.1100">
    <property type="entry name" value="BFD-like [2Fe-2S]-binding domain"/>
    <property type="match status" value="1"/>
</dbReference>
<comment type="caution">
    <text evidence="12">The sequence shown here is derived from an EMBL/GenBank/DDBJ whole genome shotgun (WGS) entry which is preliminary data.</text>
</comment>
<evidence type="ECO:0000256" key="5">
    <source>
        <dbReference type="ARBA" id="ARBA00023004"/>
    </source>
</evidence>
<keyword evidence="5" id="KW-0408">Iron</keyword>
<gene>
    <name evidence="12" type="primary">bfd</name>
    <name evidence="12" type="ORF">ACFP9W_17460</name>
</gene>
<evidence type="ECO:0000256" key="4">
    <source>
        <dbReference type="ARBA" id="ARBA00022982"/>
    </source>
</evidence>